<dbReference type="OrthoDB" id="5428495at2759"/>
<keyword evidence="8" id="KW-1185">Reference proteome</keyword>
<evidence type="ECO:0000256" key="5">
    <source>
        <dbReference type="SAM" id="MobiDB-lite"/>
    </source>
</evidence>
<dbReference type="GO" id="GO:0004497">
    <property type="term" value="F:monooxygenase activity"/>
    <property type="evidence" value="ECO:0007669"/>
    <property type="project" value="InterPro"/>
</dbReference>
<evidence type="ECO:0000256" key="2">
    <source>
        <dbReference type="ARBA" id="ARBA00022630"/>
    </source>
</evidence>
<comment type="similarity">
    <text evidence="1">Belongs to the paxM FAD-dependent monooxygenase family.</text>
</comment>
<dbReference type="PANTHER" id="PTHR47356">
    <property type="entry name" value="FAD-DEPENDENT MONOOXYGENASE ASQG-RELATED"/>
    <property type="match status" value="1"/>
</dbReference>
<name>A0A9P6U020_9FUNG</name>
<comment type="caution">
    <text evidence="7">The sequence shown here is derived from an EMBL/GenBank/DDBJ whole genome shotgun (WGS) entry which is preliminary data.</text>
</comment>
<evidence type="ECO:0000256" key="4">
    <source>
        <dbReference type="ARBA" id="ARBA00023002"/>
    </source>
</evidence>
<dbReference type="InterPro" id="IPR036188">
    <property type="entry name" value="FAD/NAD-bd_sf"/>
</dbReference>
<evidence type="ECO:0000313" key="7">
    <source>
        <dbReference type="EMBL" id="KAG0253349.1"/>
    </source>
</evidence>
<dbReference type="InterPro" id="IPR050562">
    <property type="entry name" value="FAD_mOase_fung"/>
</dbReference>
<dbReference type="Proteomes" id="UP000807716">
    <property type="component" value="Unassembled WGS sequence"/>
</dbReference>
<keyword evidence="3" id="KW-0274">FAD</keyword>
<protein>
    <recommendedName>
        <fullName evidence="6">FAD-binding domain-containing protein</fullName>
    </recommendedName>
</protein>
<dbReference type="GO" id="GO:0071949">
    <property type="term" value="F:FAD binding"/>
    <property type="evidence" value="ECO:0007669"/>
    <property type="project" value="InterPro"/>
</dbReference>
<dbReference type="SUPFAM" id="SSF51905">
    <property type="entry name" value="FAD/NAD(P)-binding domain"/>
    <property type="match status" value="1"/>
</dbReference>
<dbReference type="AlphaFoldDB" id="A0A9P6U020"/>
<sequence>MAGLTLAIMLEKAGIRYVLVDKTPSAQPLGGGLFLSPQVMRVFDQLGILPELDEIGTRGPQLKYFTQDGKEVACVVPGHLENFGYHAYFFARVDLVEVLLRHIPKDKVLWGKKVLSTMQNENGVMVRFSDNSSLDGDILIGADGAYSAVRQSLYRNLKKKGVSVPASDTGMLHFQEFCILGVTDYIGDKYPIVNSTDQYLSIVLGSKDKPYNLAYAPTKGGRLCWRIAGKLIENQIVDEASFRFSDWASESIQDIVTEIERVPIAIGGTVGNLLENTPSVSRVMLEACHKTLPAAGQGAIQAILDAVVLANLMYELPSTSVKDLGCMFATYFEIRGDVTRKVVETSKKLGKMASGKSTLDLWFRNVIIKLVSSTFVQNRLSKKMAGRPVLNYLPEPPLRGNMPDTFPTMTLTQKDKNEKSEATDSKSKSSENNAVAA</sequence>
<feature type="domain" description="FAD-binding" evidence="6">
    <location>
        <begin position="2"/>
        <end position="162"/>
    </location>
</feature>
<reference evidence="7" key="1">
    <citation type="journal article" date="2020" name="Fungal Divers.">
        <title>Resolving the Mortierellaceae phylogeny through synthesis of multi-gene phylogenetics and phylogenomics.</title>
        <authorList>
            <person name="Vandepol N."/>
            <person name="Liber J."/>
            <person name="Desiro A."/>
            <person name="Na H."/>
            <person name="Kennedy M."/>
            <person name="Barry K."/>
            <person name="Grigoriev I.V."/>
            <person name="Miller A.N."/>
            <person name="O'Donnell K."/>
            <person name="Stajich J.E."/>
            <person name="Bonito G."/>
        </authorList>
    </citation>
    <scope>NUCLEOTIDE SEQUENCE</scope>
    <source>
        <strain evidence="7">BC1065</strain>
    </source>
</reference>
<keyword evidence="4" id="KW-0560">Oxidoreductase</keyword>
<dbReference type="PANTHER" id="PTHR47356:SF2">
    <property type="entry name" value="FAD-BINDING DOMAIN-CONTAINING PROTEIN-RELATED"/>
    <property type="match status" value="1"/>
</dbReference>
<dbReference type="Pfam" id="PF01494">
    <property type="entry name" value="FAD_binding_3"/>
    <property type="match status" value="1"/>
</dbReference>
<dbReference type="Gene3D" id="3.50.50.60">
    <property type="entry name" value="FAD/NAD(P)-binding domain"/>
    <property type="match status" value="1"/>
</dbReference>
<dbReference type="InterPro" id="IPR002938">
    <property type="entry name" value="FAD-bd"/>
</dbReference>
<evidence type="ECO:0000256" key="3">
    <source>
        <dbReference type="ARBA" id="ARBA00022827"/>
    </source>
</evidence>
<accession>A0A9P6U020</accession>
<organism evidence="7 8">
    <name type="scientific">Actinomortierella ambigua</name>
    <dbReference type="NCBI Taxonomy" id="1343610"/>
    <lineage>
        <taxon>Eukaryota</taxon>
        <taxon>Fungi</taxon>
        <taxon>Fungi incertae sedis</taxon>
        <taxon>Mucoromycota</taxon>
        <taxon>Mortierellomycotina</taxon>
        <taxon>Mortierellomycetes</taxon>
        <taxon>Mortierellales</taxon>
        <taxon>Mortierellaceae</taxon>
        <taxon>Actinomortierella</taxon>
    </lineage>
</organism>
<proteinExistence type="inferred from homology"/>
<evidence type="ECO:0000256" key="1">
    <source>
        <dbReference type="ARBA" id="ARBA00007992"/>
    </source>
</evidence>
<gene>
    <name evidence="7" type="ORF">DFQ27_007455</name>
</gene>
<feature type="compositionally biased region" description="Basic and acidic residues" evidence="5">
    <location>
        <begin position="413"/>
        <end position="429"/>
    </location>
</feature>
<evidence type="ECO:0000313" key="8">
    <source>
        <dbReference type="Proteomes" id="UP000807716"/>
    </source>
</evidence>
<feature type="region of interest" description="Disordered" evidence="5">
    <location>
        <begin position="401"/>
        <end position="437"/>
    </location>
</feature>
<dbReference type="EMBL" id="JAAAJB010000589">
    <property type="protein sequence ID" value="KAG0253349.1"/>
    <property type="molecule type" value="Genomic_DNA"/>
</dbReference>
<evidence type="ECO:0000259" key="6">
    <source>
        <dbReference type="Pfam" id="PF01494"/>
    </source>
</evidence>
<keyword evidence="2" id="KW-0285">Flavoprotein</keyword>